<sequence length="90" mass="10615">MPRLKLRTSKTTQAKTAQNYRGVRPTLSRATLSRPPCRRPPCRKLSFAFYFKAGLNFARHVPYFIPRLQRLEIRELISVSSDWRFSCSHF</sequence>
<dbReference type="WBParaSite" id="Minc3s00822g17756">
    <property type="protein sequence ID" value="Minc3s00822g17756"/>
    <property type="gene ID" value="Minc3s00822g17756"/>
</dbReference>
<keyword evidence="2" id="KW-1185">Reference proteome</keyword>
<reference evidence="3" key="1">
    <citation type="submission" date="2022-11" db="UniProtKB">
        <authorList>
            <consortium name="WormBaseParasite"/>
        </authorList>
    </citation>
    <scope>IDENTIFICATION</scope>
</reference>
<feature type="region of interest" description="Disordered" evidence="1">
    <location>
        <begin position="1"/>
        <end position="20"/>
    </location>
</feature>
<protein>
    <submittedName>
        <fullName evidence="3">Candidate secreted effector</fullName>
    </submittedName>
</protein>
<feature type="compositionally biased region" description="Polar residues" evidence="1">
    <location>
        <begin position="9"/>
        <end position="19"/>
    </location>
</feature>
<evidence type="ECO:0000256" key="1">
    <source>
        <dbReference type="SAM" id="MobiDB-lite"/>
    </source>
</evidence>
<dbReference type="Proteomes" id="UP000887563">
    <property type="component" value="Unplaced"/>
</dbReference>
<accession>A0A914LV83</accession>
<proteinExistence type="predicted"/>
<organism evidence="2 3">
    <name type="scientific">Meloidogyne incognita</name>
    <name type="common">Southern root-knot nematode worm</name>
    <name type="synonym">Oxyuris incognita</name>
    <dbReference type="NCBI Taxonomy" id="6306"/>
    <lineage>
        <taxon>Eukaryota</taxon>
        <taxon>Metazoa</taxon>
        <taxon>Ecdysozoa</taxon>
        <taxon>Nematoda</taxon>
        <taxon>Chromadorea</taxon>
        <taxon>Rhabditida</taxon>
        <taxon>Tylenchina</taxon>
        <taxon>Tylenchomorpha</taxon>
        <taxon>Tylenchoidea</taxon>
        <taxon>Meloidogynidae</taxon>
        <taxon>Meloidogyninae</taxon>
        <taxon>Meloidogyne</taxon>
        <taxon>Meloidogyne incognita group</taxon>
    </lineage>
</organism>
<evidence type="ECO:0000313" key="3">
    <source>
        <dbReference type="WBParaSite" id="Minc3s00822g17756"/>
    </source>
</evidence>
<dbReference type="AlphaFoldDB" id="A0A914LV83"/>
<evidence type="ECO:0000313" key="2">
    <source>
        <dbReference type="Proteomes" id="UP000887563"/>
    </source>
</evidence>
<name>A0A914LV83_MELIC</name>